<evidence type="ECO:0000313" key="1">
    <source>
        <dbReference type="EMBL" id="AXH47328.1"/>
    </source>
</evidence>
<protein>
    <submittedName>
        <fullName evidence="1">Uncharacterized protein</fullName>
    </submittedName>
</protein>
<accession>A0A345KWC6</accession>
<gene>
    <name evidence="1" type="primary">33</name>
    <name evidence="1" type="ORF">SEA_EDEN_33</name>
</gene>
<dbReference type="EMBL" id="MH509447">
    <property type="protein sequence ID" value="AXH47328.1"/>
    <property type="molecule type" value="Genomic_DNA"/>
</dbReference>
<dbReference type="GeneID" id="54997682"/>
<proteinExistence type="predicted"/>
<dbReference type="Proteomes" id="UP000260367">
    <property type="component" value="Segment"/>
</dbReference>
<sequence length="115" mass="12917">MNAMEIDKTEVVAVSAHERVDWTAPVEEMPSDMVEHEVLIVQTDSGNWVAICDAHAQVGEPIVLVQKMKSSKLKRPARVWAKWLPGKGKNGYWPPDVPTRMPVYHAQNEDNPKSS</sequence>
<organism evidence="1 2">
    <name type="scientific">Microbacterium phage Eden</name>
    <dbReference type="NCBI Taxonomy" id="2250289"/>
    <lineage>
        <taxon>Viruses</taxon>
        <taxon>Duplodnaviria</taxon>
        <taxon>Heunggongvirae</taxon>
        <taxon>Uroviricota</taxon>
        <taxon>Caudoviricetes</taxon>
        <taxon>Edenvirus</taxon>
        <taxon>Edenvirus eden</taxon>
    </lineage>
</organism>
<name>A0A345KWC6_9CAUD</name>
<dbReference type="KEGG" id="vg:54997682"/>
<keyword evidence="2" id="KW-1185">Reference proteome</keyword>
<reference evidence="2" key="1">
    <citation type="submission" date="2018-06" db="EMBL/GenBank/DDBJ databases">
        <authorList>
            <person name="Zhirakovskaya E."/>
        </authorList>
    </citation>
    <scope>NUCLEOTIDE SEQUENCE [LARGE SCALE GENOMIC DNA]</scope>
</reference>
<evidence type="ECO:0000313" key="2">
    <source>
        <dbReference type="Proteomes" id="UP000260367"/>
    </source>
</evidence>
<dbReference type="RefSeq" id="YP_009806812.1">
    <property type="nucleotide sequence ID" value="NC_048017.1"/>
</dbReference>